<dbReference type="PANTHER" id="PTHR47793:SF1">
    <property type="entry name" value="HISTONE DEACETYLASE COMPLEX SUBUNIT CTI6"/>
    <property type="match status" value="1"/>
</dbReference>
<feature type="domain" description="Zinc finger PHD-type" evidence="5">
    <location>
        <begin position="395"/>
        <end position="440"/>
    </location>
</feature>
<evidence type="ECO:0000259" key="5">
    <source>
        <dbReference type="SMART" id="SM00249"/>
    </source>
</evidence>
<feature type="region of interest" description="Disordered" evidence="4">
    <location>
        <begin position="1"/>
        <end position="393"/>
    </location>
</feature>
<dbReference type="GO" id="GO:0033698">
    <property type="term" value="C:Rpd3L complex"/>
    <property type="evidence" value="ECO:0007669"/>
    <property type="project" value="TreeGrafter"/>
</dbReference>
<dbReference type="OrthoDB" id="79252at2759"/>
<dbReference type="InterPro" id="IPR011011">
    <property type="entry name" value="Znf_FYVE_PHD"/>
</dbReference>
<gene>
    <name evidence="6" type="ORF">I313_01105</name>
</gene>
<feature type="region of interest" description="Disordered" evidence="4">
    <location>
        <begin position="1006"/>
        <end position="1037"/>
    </location>
</feature>
<feature type="compositionally biased region" description="Acidic residues" evidence="4">
    <location>
        <begin position="664"/>
        <end position="674"/>
    </location>
</feature>
<dbReference type="SMART" id="SM00249">
    <property type="entry name" value="PHD"/>
    <property type="match status" value="1"/>
</dbReference>
<dbReference type="Pfam" id="PF20826">
    <property type="entry name" value="PHD_5"/>
    <property type="match status" value="1"/>
</dbReference>
<sequence>MSHRRRQSTASAATPRSAREHSALKSFRSTSIASASTRMDEDDDSVGQRRNTRHRNPLPPSTGPLFPPLPPKQPKNGHKDGSMFKSPAKAVGDAAETLDGSEEEQGDLGGSMAAVDYEEAGEDDPVRESDPQPSGSNASLTPPPTSPAAHADVDVPPSAETPLLLHQNQEAEQDRDDTDQLKSVNGGENGGGDNDQPHEEQDMDEDDDWESYRRHRAVKGFAHKDENVKSEFGETERDDGDHPQDYAVDINGDKSHDQQQQHIQVFPPDTDEPEESNHPLPRTRSKPTPRGMSAISASNGNTTASASESDANFGRAGSRQGRKRRGEEQLLLDDHLLPAEIRRTAIAERAKKDAEKDEEQEADVEEGEEEGEEDDEEDDRLGEQEEDEEGKDITRCVCKREDIDVMMIQCDQCNVWQHGECMGIWGDEEAPDEYFCEECKPERHQALKKWLRSRGRNTLPFIPPTPEILERLHSARDPYPPSQSKRWTEYSTTEPLPPKLPARSHHKKQQQQQQQQQPQQPQKQDMSTSTTETGDGRRTRGRQSTTREKPPSSASAAGHGGAPSTSSRKDGRRGGRKQSMNGMESENESESSQNIGAGTSLSVKKRSTMNSRDAAYEEAVKAAMEASRKEMAPQEEGDVNPEAKDVEGKEKDRPRAGKRRRNEDEEFDEEEKEDEKDKPRKGKRRKEDETESDPTTSAGPSKPKHPNQYTYRPKPPSTVGAAASPSRRIGGTPGPTTTTHHEHGTRRAGALANAPVVFHPLSEEGASQLNWHLPDYLTQFGDVLPSDSPAALEVPAPRVMAYLPKNHFHNQRYGPFSEERDSTGRLILPADQQDREVVGHPTTQLEPPARVKFPAKRISAGDVKKRVRAVLEYVGKTQMDEGKRLKRAKTLGIIPVSTAAISWRERQRKERESEEGIGDDDVVMRGANEMEEDRPFPPELEIARDQPRSAHLMAELTEMLIGFQEAFSSNDFAVFGNGGTVGSVPPTPQIPDMSTIPPTPVLPSLPSDHPHGSSAGVISRSAEREVDGAEETTTEEVGAGKGLEVYRAGIVNKVVTINNTERDVVKKVEEITQA</sequence>
<feature type="compositionally biased region" description="Acidic residues" evidence="4">
    <location>
        <begin position="356"/>
        <end position="390"/>
    </location>
</feature>
<keyword evidence="2" id="KW-0863">Zinc-finger</keyword>
<dbReference type="InterPro" id="IPR001965">
    <property type="entry name" value="Znf_PHD"/>
</dbReference>
<feature type="compositionally biased region" description="Basic and acidic residues" evidence="4">
    <location>
        <begin position="222"/>
        <end position="244"/>
    </location>
</feature>
<feature type="compositionally biased region" description="Polar residues" evidence="4">
    <location>
        <begin position="593"/>
        <end position="602"/>
    </location>
</feature>
<dbReference type="Gene3D" id="3.30.40.10">
    <property type="entry name" value="Zinc/RING finger domain, C3HC4 (zinc finger)"/>
    <property type="match status" value="1"/>
</dbReference>
<evidence type="ECO:0000256" key="2">
    <source>
        <dbReference type="ARBA" id="ARBA00022771"/>
    </source>
</evidence>
<feature type="compositionally biased region" description="Low complexity" evidence="4">
    <location>
        <begin position="551"/>
        <end position="566"/>
    </location>
</feature>
<dbReference type="PROSITE" id="PS01359">
    <property type="entry name" value="ZF_PHD_1"/>
    <property type="match status" value="1"/>
</dbReference>
<evidence type="ECO:0000313" key="7">
    <source>
        <dbReference type="Proteomes" id="UP000053392"/>
    </source>
</evidence>
<feature type="compositionally biased region" description="Basic and acidic residues" evidence="4">
    <location>
        <begin position="614"/>
        <end position="632"/>
    </location>
</feature>
<dbReference type="InterPro" id="IPR053051">
    <property type="entry name" value="HDAC_complex_subunit"/>
</dbReference>
<dbReference type="InterPro" id="IPR019786">
    <property type="entry name" value="Zinc_finger_PHD-type_CS"/>
</dbReference>
<dbReference type="GO" id="GO:0061186">
    <property type="term" value="P:negative regulation of silent mating-type cassette heterochromatin formation"/>
    <property type="evidence" value="ECO:0007669"/>
    <property type="project" value="TreeGrafter"/>
</dbReference>
<dbReference type="SUPFAM" id="SSF57903">
    <property type="entry name" value="FYVE/PHD zinc finger"/>
    <property type="match status" value="1"/>
</dbReference>
<feature type="compositionally biased region" description="Basic and acidic residues" evidence="4">
    <location>
        <begin position="325"/>
        <end position="355"/>
    </location>
</feature>
<dbReference type="InterPro" id="IPR013083">
    <property type="entry name" value="Znf_RING/FYVE/PHD"/>
</dbReference>
<feature type="compositionally biased region" description="Basic and acidic residues" evidence="4">
    <location>
        <begin position="641"/>
        <end position="655"/>
    </location>
</feature>
<evidence type="ECO:0000256" key="3">
    <source>
        <dbReference type="ARBA" id="ARBA00022833"/>
    </source>
</evidence>
<reference evidence="6 7" key="1">
    <citation type="submission" date="2015-01" db="EMBL/GenBank/DDBJ databases">
        <title>The Genome Sequence of Cryptococcus gattii Ram5.</title>
        <authorList>
            <consortium name="The Broad Institute Genomics Platform"/>
            <person name="Cuomo C."/>
            <person name="Litvintseva A."/>
            <person name="Chen Y."/>
            <person name="Heitman J."/>
            <person name="Sun S."/>
            <person name="Springer D."/>
            <person name="Dromer F."/>
            <person name="Young S."/>
            <person name="Zeng Q."/>
            <person name="Gargeya S."/>
            <person name="Abouelleil A."/>
            <person name="Alvarado L."/>
            <person name="Chapman S.B."/>
            <person name="Gainer-Dewar J."/>
            <person name="Goldberg J."/>
            <person name="Griggs A."/>
            <person name="Gujja S."/>
            <person name="Hansen M."/>
            <person name="Howarth C."/>
            <person name="Imamovic A."/>
            <person name="Larimer J."/>
            <person name="Murphy C."/>
            <person name="Naylor J."/>
            <person name="Pearson M."/>
            <person name="Priest M."/>
            <person name="Roberts A."/>
            <person name="Saif S."/>
            <person name="Shea T."/>
            <person name="Sykes S."/>
            <person name="Wortman J."/>
            <person name="Nusbaum C."/>
            <person name="Birren B."/>
        </authorList>
    </citation>
    <scope>NUCLEOTIDE SEQUENCE [LARGE SCALE GENOMIC DNA]</scope>
    <source>
        <strain evidence="6 7">Ram5</strain>
    </source>
</reference>
<feature type="compositionally biased region" description="Polar residues" evidence="4">
    <location>
        <begin position="27"/>
        <end position="37"/>
    </location>
</feature>
<keyword evidence="1" id="KW-0479">Metal-binding</keyword>
<feature type="compositionally biased region" description="Low complexity" evidence="4">
    <location>
        <begin position="510"/>
        <end position="533"/>
    </location>
</feature>
<feature type="compositionally biased region" description="Pro residues" evidence="4">
    <location>
        <begin position="57"/>
        <end position="73"/>
    </location>
</feature>
<dbReference type="PANTHER" id="PTHR47793">
    <property type="entry name" value="HISTONE DEACETYLASE COMPLEX SUBUNIT CTI6"/>
    <property type="match status" value="1"/>
</dbReference>
<dbReference type="Proteomes" id="UP000053392">
    <property type="component" value="Unassembled WGS sequence"/>
</dbReference>
<protein>
    <submittedName>
        <fullName evidence="6">Transcription factor binding protein</fullName>
    </submittedName>
</protein>
<keyword evidence="7" id="KW-1185">Reference proteome</keyword>
<name>A0A0D0VDE7_9TREE</name>
<feature type="compositionally biased region" description="Polar residues" evidence="4">
    <location>
        <begin position="482"/>
        <end position="494"/>
    </location>
</feature>
<dbReference type="GO" id="GO:0061188">
    <property type="term" value="P:negative regulation of rDNA heterochromatin formation"/>
    <property type="evidence" value="ECO:0007669"/>
    <property type="project" value="TreeGrafter"/>
</dbReference>
<evidence type="ECO:0000256" key="4">
    <source>
        <dbReference type="SAM" id="MobiDB-lite"/>
    </source>
</evidence>
<evidence type="ECO:0000313" key="6">
    <source>
        <dbReference type="EMBL" id="KIR42900.1"/>
    </source>
</evidence>
<dbReference type="GO" id="GO:0070210">
    <property type="term" value="C:Rpd3L-Expanded complex"/>
    <property type="evidence" value="ECO:0007669"/>
    <property type="project" value="TreeGrafter"/>
</dbReference>
<feature type="compositionally biased region" description="Low complexity" evidence="4">
    <location>
        <begin position="293"/>
        <end position="309"/>
    </location>
</feature>
<proteinExistence type="predicted"/>
<keyword evidence="3" id="KW-0862">Zinc</keyword>
<evidence type="ECO:0000256" key="1">
    <source>
        <dbReference type="ARBA" id="ARBA00022723"/>
    </source>
</evidence>
<dbReference type="GO" id="GO:0008270">
    <property type="term" value="F:zinc ion binding"/>
    <property type="evidence" value="ECO:0007669"/>
    <property type="project" value="UniProtKB-KW"/>
</dbReference>
<accession>A0A0D0VDE7</accession>
<organism evidence="6 7">
    <name type="scientific">Cryptococcus deuterogattii Ram5</name>
    <dbReference type="NCBI Taxonomy" id="1296110"/>
    <lineage>
        <taxon>Eukaryota</taxon>
        <taxon>Fungi</taxon>
        <taxon>Dikarya</taxon>
        <taxon>Basidiomycota</taxon>
        <taxon>Agaricomycotina</taxon>
        <taxon>Tremellomycetes</taxon>
        <taxon>Tremellales</taxon>
        <taxon>Cryptococcaceae</taxon>
        <taxon>Cryptococcus</taxon>
        <taxon>Cryptococcus gattii species complex</taxon>
    </lineage>
</organism>
<feature type="region of interest" description="Disordered" evidence="4">
    <location>
        <begin position="471"/>
        <end position="746"/>
    </location>
</feature>
<dbReference type="HOGENOM" id="CLU_285757_0_0_1"/>
<dbReference type="CDD" id="cd15550">
    <property type="entry name" value="PHD_MLL5"/>
    <property type="match status" value="1"/>
</dbReference>
<dbReference type="AlphaFoldDB" id="A0A0D0VDE7"/>
<dbReference type="EMBL" id="KN847897">
    <property type="protein sequence ID" value="KIR42900.1"/>
    <property type="molecule type" value="Genomic_DNA"/>
</dbReference>